<dbReference type="OrthoDB" id="5451at2759"/>
<evidence type="ECO:0000313" key="4">
    <source>
        <dbReference type="Proteomes" id="UP000012073"/>
    </source>
</evidence>
<dbReference type="STRING" id="2769.R7QSE6"/>
<reference evidence="4" key="1">
    <citation type="journal article" date="2013" name="Proc. Natl. Acad. Sci. U.S.A.">
        <title>Genome structure and metabolic features in the red seaweed Chondrus crispus shed light on evolution of the Archaeplastida.</title>
        <authorList>
            <person name="Collen J."/>
            <person name="Porcel B."/>
            <person name="Carre W."/>
            <person name="Ball S.G."/>
            <person name="Chaparro C."/>
            <person name="Tonon T."/>
            <person name="Barbeyron T."/>
            <person name="Michel G."/>
            <person name="Noel B."/>
            <person name="Valentin K."/>
            <person name="Elias M."/>
            <person name="Artiguenave F."/>
            <person name="Arun A."/>
            <person name="Aury J.M."/>
            <person name="Barbosa-Neto J.F."/>
            <person name="Bothwell J.H."/>
            <person name="Bouget F.Y."/>
            <person name="Brillet L."/>
            <person name="Cabello-Hurtado F."/>
            <person name="Capella-Gutierrez S."/>
            <person name="Charrier B."/>
            <person name="Cladiere L."/>
            <person name="Cock J.M."/>
            <person name="Coelho S.M."/>
            <person name="Colleoni C."/>
            <person name="Czjzek M."/>
            <person name="Da Silva C."/>
            <person name="Delage L."/>
            <person name="Denoeud F."/>
            <person name="Deschamps P."/>
            <person name="Dittami S.M."/>
            <person name="Gabaldon T."/>
            <person name="Gachon C.M."/>
            <person name="Groisillier A."/>
            <person name="Herve C."/>
            <person name="Jabbari K."/>
            <person name="Katinka M."/>
            <person name="Kloareg B."/>
            <person name="Kowalczyk N."/>
            <person name="Labadie K."/>
            <person name="Leblanc C."/>
            <person name="Lopez P.J."/>
            <person name="McLachlan D.H."/>
            <person name="Meslet-Cladiere L."/>
            <person name="Moustafa A."/>
            <person name="Nehr Z."/>
            <person name="Nyvall Collen P."/>
            <person name="Panaud O."/>
            <person name="Partensky F."/>
            <person name="Poulain J."/>
            <person name="Rensing S.A."/>
            <person name="Rousvoal S."/>
            <person name="Samson G."/>
            <person name="Symeonidi A."/>
            <person name="Weissenbach J."/>
            <person name="Zambounis A."/>
            <person name="Wincker P."/>
            <person name="Boyen C."/>
        </authorList>
    </citation>
    <scope>NUCLEOTIDE SEQUENCE [LARGE SCALE GENOMIC DNA]</scope>
    <source>
        <strain evidence="4">cv. Stackhouse</strain>
    </source>
</reference>
<gene>
    <name evidence="3" type="ORF">CHC_T00007644001</name>
</gene>
<dbReference type="SMART" id="SM00332">
    <property type="entry name" value="PP2Cc"/>
    <property type="match status" value="1"/>
</dbReference>
<dbReference type="AlphaFoldDB" id="R7QSE6"/>
<feature type="region of interest" description="Disordered" evidence="1">
    <location>
        <begin position="527"/>
        <end position="569"/>
    </location>
</feature>
<dbReference type="OMA" id="HTNDSAK"/>
<organism evidence="3 4">
    <name type="scientific">Chondrus crispus</name>
    <name type="common">Carrageen Irish moss</name>
    <name type="synonym">Polymorpha crispa</name>
    <dbReference type="NCBI Taxonomy" id="2769"/>
    <lineage>
        <taxon>Eukaryota</taxon>
        <taxon>Rhodophyta</taxon>
        <taxon>Florideophyceae</taxon>
        <taxon>Rhodymeniophycidae</taxon>
        <taxon>Gigartinales</taxon>
        <taxon>Gigartinaceae</taxon>
        <taxon>Chondrus</taxon>
    </lineage>
</organism>
<protein>
    <recommendedName>
        <fullName evidence="2">PPM-type phosphatase domain-containing protein</fullName>
    </recommendedName>
</protein>
<dbReference type="InterPro" id="IPR001932">
    <property type="entry name" value="PPM-type_phosphatase-like_dom"/>
</dbReference>
<dbReference type="InterPro" id="IPR015655">
    <property type="entry name" value="PP2C"/>
</dbReference>
<dbReference type="CDD" id="cd00143">
    <property type="entry name" value="PP2Cc"/>
    <property type="match status" value="1"/>
</dbReference>
<dbReference type="SUPFAM" id="SSF81606">
    <property type="entry name" value="PP2C-like"/>
    <property type="match status" value="1"/>
</dbReference>
<feature type="compositionally biased region" description="Low complexity" evidence="1">
    <location>
        <begin position="36"/>
        <end position="54"/>
    </location>
</feature>
<keyword evidence="4" id="KW-1185">Reference proteome</keyword>
<name>R7QSE6_CHOCR</name>
<evidence type="ECO:0000259" key="2">
    <source>
        <dbReference type="PROSITE" id="PS51746"/>
    </source>
</evidence>
<dbReference type="PANTHER" id="PTHR47992">
    <property type="entry name" value="PROTEIN PHOSPHATASE"/>
    <property type="match status" value="1"/>
</dbReference>
<dbReference type="RefSeq" id="XP_005711323.1">
    <property type="nucleotide sequence ID" value="XM_005711266.1"/>
</dbReference>
<accession>R7QSE6</accession>
<feature type="compositionally biased region" description="Basic residues" evidence="1">
    <location>
        <begin position="22"/>
        <end position="31"/>
    </location>
</feature>
<proteinExistence type="predicted"/>
<dbReference type="Pfam" id="PF00481">
    <property type="entry name" value="PP2C"/>
    <property type="match status" value="2"/>
</dbReference>
<feature type="region of interest" description="Disordered" evidence="1">
    <location>
        <begin position="1"/>
        <end position="54"/>
    </location>
</feature>
<dbReference type="EMBL" id="HG002301">
    <property type="protein sequence ID" value="CDF41029.1"/>
    <property type="molecule type" value="Genomic_DNA"/>
</dbReference>
<sequence>MFRSKPPRHSSALSTGPDSGRRIRAPWRRIKSGADSVQSSVDPPPSSASSESGIPVVTSFAGSSSASHVSRPHMSPLKRLSTLFKEGDGRSEENLRSLKLRVIQVRRQPDGSPIRFQLGFRSRTGWEPIRASKSNQDCLVALVPWGPGSAFNLFGALDGHGRNGHQCAIFIAEKMVSYLGRTLQENTHPDDIAATMHKAVMHAERRLEAHASIVDFQLSGSTGVFVLVKGTTLFCANVGDSRAVIGREDENISRSEHLSQGSDGSLLIEAGVALPPVHPPKNSDKKRKARHIPSRQAAYVPVALSIDQRPCRPDEKARLLAAGARVDAWEGVGEGEERVWLPEARTPGLAVSRTFGDLLVKDYGVTCVPEVYSMELSADDRFLIMASDGVFEFISNQEVVNLVGKCRDRATAQEAAEEVVKLAWQRWIDDDSVIDDISCVVVYMDVLAPEVSGPRDPILLDATCGVQERVNDVGHSRSARTLNSSRSWPNGLELITRSSAEVSLHKELKKSCSLDIDVDATVRAGDGLFGTDHEGEHTNDSAKDENRSTEGQGTPEHEADDEEFREYRT</sequence>
<dbReference type="InterPro" id="IPR036457">
    <property type="entry name" value="PPM-type-like_dom_sf"/>
</dbReference>
<evidence type="ECO:0000313" key="3">
    <source>
        <dbReference type="EMBL" id="CDF41029.1"/>
    </source>
</evidence>
<dbReference type="Proteomes" id="UP000012073">
    <property type="component" value="Unassembled WGS sequence"/>
</dbReference>
<dbReference type="PROSITE" id="PS51746">
    <property type="entry name" value="PPM_2"/>
    <property type="match status" value="1"/>
</dbReference>
<dbReference type="Gene3D" id="3.60.40.10">
    <property type="entry name" value="PPM-type phosphatase domain"/>
    <property type="match status" value="1"/>
</dbReference>
<dbReference type="GeneID" id="17319038"/>
<evidence type="ECO:0000256" key="1">
    <source>
        <dbReference type="SAM" id="MobiDB-lite"/>
    </source>
</evidence>
<feature type="compositionally biased region" description="Acidic residues" evidence="1">
    <location>
        <begin position="558"/>
        <end position="569"/>
    </location>
</feature>
<dbReference type="Gramene" id="CDF41029">
    <property type="protein sequence ID" value="CDF41029"/>
    <property type="gene ID" value="CHC_T00007644001"/>
</dbReference>
<feature type="compositionally biased region" description="Basic and acidic residues" evidence="1">
    <location>
        <begin position="531"/>
        <end position="548"/>
    </location>
</feature>
<feature type="domain" description="PPM-type phosphatase" evidence="2">
    <location>
        <begin position="117"/>
        <end position="444"/>
    </location>
</feature>
<dbReference type="PhylomeDB" id="R7QSE6"/>
<dbReference type="GO" id="GO:0004722">
    <property type="term" value="F:protein serine/threonine phosphatase activity"/>
    <property type="evidence" value="ECO:0007669"/>
    <property type="project" value="InterPro"/>
</dbReference>
<dbReference type="KEGG" id="ccp:CHC_T00007644001"/>